<dbReference type="EMBL" id="REGN01004727">
    <property type="protein sequence ID" value="RNA16347.1"/>
    <property type="molecule type" value="Genomic_DNA"/>
</dbReference>
<sequence>MTILFIKESKQPKFFSNIFRILLIDKKSHLLVKPLKCEFHYYYLFIDLLTINLLLSIKKSVKQIYITIEFFIII</sequence>
<evidence type="ECO:0000313" key="1">
    <source>
        <dbReference type="EMBL" id="RNA16347.1"/>
    </source>
</evidence>
<evidence type="ECO:0000313" key="2">
    <source>
        <dbReference type="Proteomes" id="UP000276133"/>
    </source>
</evidence>
<name>A0A3M7QYB3_BRAPC</name>
<proteinExistence type="predicted"/>
<dbReference type="Proteomes" id="UP000276133">
    <property type="component" value="Unassembled WGS sequence"/>
</dbReference>
<organism evidence="1 2">
    <name type="scientific">Brachionus plicatilis</name>
    <name type="common">Marine rotifer</name>
    <name type="synonym">Brachionus muelleri</name>
    <dbReference type="NCBI Taxonomy" id="10195"/>
    <lineage>
        <taxon>Eukaryota</taxon>
        <taxon>Metazoa</taxon>
        <taxon>Spiralia</taxon>
        <taxon>Gnathifera</taxon>
        <taxon>Rotifera</taxon>
        <taxon>Eurotatoria</taxon>
        <taxon>Monogononta</taxon>
        <taxon>Pseudotrocha</taxon>
        <taxon>Ploima</taxon>
        <taxon>Brachionidae</taxon>
        <taxon>Brachionus</taxon>
    </lineage>
</organism>
<protein>
    <submittedName>
        <fullName evidence="1">Uncharacterized protein</fullName>
    </submittedName>
</protein>
<accession>A0A3M7QYB3</accession>
<gene>
    <name evidence="1" type="ORF">BpHYR1_053574</name>
</gene>
<keyword evidence="2" id="KW-1185">Reference proteome</keyword>
<reference evidence="1 2" key="1">
    <citation type="journal article" date="2018" name="Sci. Rep.">
        <title>Genomic signatures of local adaptation to the degree of environmental predictability in rotifers.</title>
        <authorList>
            <person name="Franch-Gras L."/>
            <person name="Hahn C."/>
            <person name="Garcia-Roger E.M."/>
            <person name="Carmona M.J."/>
            <person name="Serra M."/>
            <person name="Gomez A."/>
        </authorList>
    </citation>
    <scope>NUCLEOTIDE SEQUENCE [LARGE SCALE GENOMIC DNA]</scope>
    <source>
        <strain evidence="1">HYR1</strain>
    </source>
</reference>
<comment type="caution">
    <text evidence="1">The sequence shown here is derived from an EMBL/GenBank/DDBJ whole genome shotgun (WGS) entry which is preliminary data.</text>
</comment>
<dbReference type="AlphaFoldDB" id="A0A3M7QYB3"/>